<dbReference type="HOGENOM" id="CLU_028014_3_0_6"/>
<dbReference type="PANTHER" id="PTHR46401:SF2">
    <property type="entry name" value="GLYCOSYLTRANSFERASE WBBK-RELATED"/>
    <property type="match status" value="1"/>
</dbReference>
<protein>
    <submittedName>
        <fullName evidence="2">WfbV</fullName>
    </submittedName>
</protein>
<gene>
    <name evidence="2" type="primary">wfbV</name>
    <name evidence="2" type="ORF">XBI1_3070009</name>
</gene>
<accession>A0A077QLE1</accession>
<reference evidence="2" key="1">
    <citation type="submission" date="2013-07" db="EMBL/GenBank/DDBJ databases">
        <title>Sub-species coevolution in mutualistic symbiosis.</title>
        <authorList>
            <person name="Murfin K."/>
            <person name="Klassen J."/>
            <person name="Lee M."/>
            <person name="Forst S."/>
            <person name="Stock P."/>
            <person name="Goodrich-Blair H."/>
        </authorList>
    </citation>
    <scope>NUCLEOTIDE SEQUENCE [LARGE SCALE GENOMIC DNA]</scope>
    <source>
        <strain evidence="2">Intermedium</strain>
    </source>
</reference>
<dbReference type="RefSeq" id="WP_038190856.1">
    <property type="nucleotide sequence ID" value="NZ_CAWLWA010000213.1"/>
</dbReference>
<dbReference type="Pfam" id="PF13692">
    <property type="entry name" value="Glyco_trans_1_4"/>
    <property type="match status" value="1"/>
</dbReference>
<dbReference type="Gene3D" id="3.40.50.2000">
    <property type="entry name" value="Glycogen Phosphorylase B"/>
    <property type="match status" value="2"/>
</dbReference>
<proteinExistence type="predicted"/>
<dbReference type="GO" id="GO:0009103">
    <property type="term" value="P:lipopolysaccharide biosynthetic process"/>
    <property type="evidence" value="ECO:0007669"/>
    <property type="project" value="TreeGrafter"/>
</dbReference>
<dbReference type="Proteomes" id="UP000028480">
    <property type="component" value="Unassembled WGS sequence"/>
</dbReference>
<dbReference type="EMBL" id="CBTB010000232">
    <property type="protein sequence ID" value="CDH34419.1"/>
    <property type="molecule type" value="Genomic_DNA"/>
</dbReference>
<organism evidence="2">
    <name type="scientific">Xenorhabdus bovienii str. Intermedium</name>
    <dbReference type="NCBI Taxonomy" id="1379677"/>
    <lineage>
        <taxon>Bacteria</taxon>
        <taxon>Pseudomonadati</taxon>
        <taxon>Pseudomonadota</taxon>
        <taxon>Gammaproteobacteria</taxon>
        <taxon>Enterobacterales</taxon>
        <taxon>Morganellaceae</taxon>
        <taxon>Xenorhabdus</taxon>
    </lineage>
</organism>
<dbReference type="AlphaFoldDB" id="A0A077QLE1"/>
<name>A0A077QLE1_XENBV</name>
<comment type="caution">
    <text evidence="2">The sequence shown here is derived from an EMBL/GenBank/DDBJ whole genome shotgun (WGS) entry which is preliminary data.</text>
</comment>
<dbReference type="PANTHER" id="PTHR46401">
    <property type="entry name" value="GLYCOSYLTRANSFERASE WBBK-RELATED"/>
    <property type="match status" value="1"/>
</dbReference>
<evidence type="ECO:0000256" key="1">
    <source>
        <dbReference type="ARBA" id="ARBA00022679"/>
    </source>
</evidence>
<dbReference type="GO" id="GO:0016757">
    <property type="term" value="F:glycosyltransferase activity"/>
    <property type="evidence" value="ECO:0007669"/>
    <property type="project" value="TreeGrafter"/>
</dbReference>
<dbReference type="CDD" id="cd03801">
    <property type="entry name" value="GT4_PimA-like"/>
    <property type="match status" value="1"/>
</dbReference>
<dbReference type="SUPFAM" id="SSF53756">
    <property type="entry name" value="UDP-Glycosyltransferase/glycogen phosphorylase"/>
    <property type="match status" value="1"/>
</dbReference>
<evidence type="ECO:0000313" key="2">
    <source>
        <dbReference type="EMBL" id="CDH34419.1"/>
    </source>
</evidence>
<sequence length="387" mass="43883">MKKILFVTARYPWPIITGDALRAYNQIKELARNNTVDVFSLEHIPEVRGDIDEFISWNISGKINKVRKFRNLILNGYDRAIQCAMYADQESWLSLKKLIGENKYDAIIFQLIRLEYVISKTIVLKYKLNLKAKIYCDYVDALSLNMASRAKTEGALMKFICNRESSKLLASEQKIYSLVDHSLIISERDANYIGIGNFKILPNGVNIPKHNFEDEHKKLVDMMPPINLVFFGNMGYYPNVNAALFLADIFQKLTPGKYKLHIVGAQPAKKILSLKAVDGIMIHGYVENLYDLLSNMDLAVFPILDGSGLQNKVLEAFALKLPVITTDIVLASIPKLKDYAISANTKEDFIKEIEAFTLGDVKWNGSVTTALSILKEEYSWNKITLLV</sequence>
<keyword evidence="1" id="KW-0808">Transferase</keyword>